<accession>A0A2Z6AY06</accession>
<reference evidence="3 4" key="1">
    <citation type="journal article" date="2018" name="Sci. Adv.">
        <title>Multi-heme cytochromes provide a pathway for survival in energy-limited environments.</title>
        <authorList>
            <person name="Deng X."/>
            <person name="Dohmae N."/>
            <person name="Nealson K.H."/>
            <person name="Hashimoto K."/>
            <person name="Okamoto A."/>
        </authorList>
    </citation>
    <scope>NUCLEOTIDE SEQUENCE [LARGE SCALE GENOMIC DNA]</scope>
    <source>
        <strain evidence="3 4">IS5</strain>
    </source>
</reference>
<dbReference type="InterPro" id="IPR011460">
    <property type="entry name" value="Lcl_C"/>
</dbReference>
<evidence type="ECO:0000313" key="4">
    <source>
        <dbReference type="Proteomes" id="UP000269883"/>
    </source>
</evidence>
<dbReference type="Proteomes" id="UP000269883">
    <property type="component" value="Chromosome"/>
</dbReference>
<feature type="domain" description="Lcl C-terminal" evidence="2">
    <location>
        <begin position="35"/>
        <end position="157"/>
    </location>
</feature>
<gene>
    <name evidence="3" type="ORF">DFE_1418</name>
</gene>
<evidence type="ECO:0000313" key="3">
    <source>
        <dbReference type="EMBL" id="BBD08144.1"/>
    </source>
</evidence>
<dbReference type="AlphaFoldDB" id="A0A2Z6AY06"/>
<protein>
    <recommendedName>
        <fullName evidence="2">Lcl C-terminal domain-containing protein</fullName>
    </recommendedName>
</protein>
<sequence length="165" mass="18891">MAIQITRILAIAFAVLLLAHASLSAGDRFTDNEDGTISDHELGLMWSKIDNQGNVTWQDAQRWVRFTFPTTILAQYDDWRLPTTEELASLYNDSKYYDGYESDCGAEVKIVRQFDLSCAWVWAAEEAPVTARLYDFRKGQTYMDRKAKKRGYRALAVRPLGPNKK</sequence>
<proteinExistence type="predicted"/>
<keyword evidence="1" id="KW-0732">Signal</keyword>
<feature type="chain" id="PRO_5016358901" description="Lcl C-terminal domain-containing protein" evidence="1">
    <location>
        <begin position="26"/>
        <end position="165"/>
    </location>
</feature>
<keyword evidence="4" id="KW-1185">Reference proteome</keyword>
<evidence type="ECO:0000259" key="2">
    <source>
        <dbReference type="Pfam" id="PF07603"/>
    </source>
</evidence>
<dbReference type="Pfam" id="PF07603">
    <property type="entry name" value="Lcl_C"/>
    <property type="match status" value="1"/>
</dbReference>
<feature type="signal peptide" evidence="1">
    <location>
        <begin position="1"/>
        <end position="25"/>
    </location>
</feature>
<organism evidence="3 4">
    <name type="scientific">Desulfovibrio ferrophilus</name>
    <dbReference type="NCBI Taxonomy" id="241368"/>
    <lineage>
        <taxon>Bacteria</taxon>
        <taxon>Pseudomonadati</taxon>
        <taxon>Thermodesulfobacteriota</taxon>
        <taxon>Desulfovibrionia</taxon>
        <taxon>Desulfovibrionales</taxon>
        <taxon>Desulfovibrionaceae</taxon>
        <taxon>Desulfovibrio</taxon>
    </lineage>
</organism>
<dbReference type="RefSeq" id="WP_126378004.1">
    <property type="nucleotide sequence ID" value="NZ_AP017378.1"/>
</dbReference>
<name>A0A2Z6AY06_9BACT</name>
<dbReference type="OrthoDB" id="9793251at2"/>
<evidence type="ECO:0000256" key="1">
    <source>
        <dbReference type="SAM" id="SignalP"/>
    </source>
</evidence>
<dbReference type="EMBL" id="AP017378">
    <property type="protein sequence ID" value="BBD08144.1"/>
    <property type="molecule type" value="Genomic_DNA"/>
</dbReference>
<dbReference type="KEGG" id="dfl:DFE_1418"/>